<comment type="similarity">
    <text evidence="2">Belongs to the isochorismate synthase family.</text>
</comment>
<name>A0AAQ3QUT0_9BACT</name>
<dbReference type="RefSeq" id="WP_317832225.1">
    <property type="nucleotide sequence ID" value="NZ_CP136920.1"/>
</dbReference>
<dbReference type="PANTHER" id="PTHR42839:SF2">
    <property type="entry name" value="ISOCHORISMATE SYNTHASE ENTC"/>
    <property type="match status" value="1"/>
</dbReference>
<sequence length="471" mass="51609">MEVIPPERFPERNARAFVDFLTYCQEVARKKKRPQLASVCLRVKHIDPLAVLESIYEEQQLHFYLERPQDEEALAGAEAVVEGRFSGQNRFTEVREFAADISENTIAVGDLGASSTGPKFFCAFTFEEDVSSEEAGFHPATVFVPRWQVERRGGAFYAVANTLIAADSDLNALAARILGAHGKFSGFSYSSVNTGEPPKVMKTTEVRSKPFEASVVEALESIAGEDYEKIVLSRAIDATADKSFIPLETVNRLRERFPSCFCFSINNGEGQSFIGATPERLVGCRDEILETEALAGSAKRGSNAREDAQRAAELLSSDKDLREHRMVIESIRQRLSDLGIEPDIADFPQILKLANVQHLRTPIQARIPEGLHLLDVAKALHPTPAVGGRPRAKAVPQIASLEGFSRGLFAGLVGWFDMAGQGDLAVGIRSGLFSGNVARLYAGAGIVRGSDPDRERAETDMKLRALEEAIQ</sequence>
<dbReference type="NCBIfam" id="TIGR00543">
    <property type="entry name" value="isochor_syn"/>
    <property type="match status" value="1"/>
</dbReference>
<evidence type="ECO:0000256" key="5">
    <source>
        <dbReference type="ARBA" id="ARBA00041564"/>
    </source>
</evidence>
<keyword evidence="8" id="KW-1185">Reference proteome</keyword>
<dbReference type="AlphaFoldDB" id="A0AAQ3QUT0"/>
<dbReference type="InterPro" id="IPR005801">
    <property type="entry name" value="ADC_synthase"/>
</dbReference>
<dbReference type="EMBL" id="CP136920">
    <property type="protein sequence ID" value="WOO40112.1"/>
    <property type="molecule type" value="Genomic_DNA"/>
</dbReference>
<dbReference type="Pfam" id="PF00425">
    <property type="entry name" value="Chorismate_bind"/>
    <property type="match status" value="1"/>
</dbReference>
<dbReference type="GO" id="GO:0008909">
    <property type="term" value="F:isochorismate synthase activity"/>
    <property type="evidence" value="ECO:0007669"/>
    <property type="project" value="UniProtKB-EC"/>
</dbReference>
<keyword evidence="4 7" id="KW-0413">Isomerase</keyword>
<dbReference type="EC" id="5.4.4.2" evidence="3"/>
<dbReference type="Gene3D" id="3.60.120.10">
    <property type="entry name" value="Anthranilate synthase"/>
    <property type="match status" value="1"/>
</dbReference>
<comment type="catalytic activity">
    <reaction evidence="1">
        <text>chorismate = isochorismate</text>
        <dbReference type="Rhea" id="RHEA:18985"/>
        <dbReference type="ChEBI" id="CHEBI:29748"/>
        <dbReference type="ChEBI" id="CHEBI:29780"/>
        <dbReference type="EC" id="5.4.4.2"/>
    </reaction>
</comment>
<evidence type="ECO:0000256" key="4">
    <source>
        <dbReference type="ARBA" id="ARBA00023235"/>
    </source>
</evidence>
<evidence type="ECO:0000313" key="7">
    <source>
        <dbReference type="EMBL" id="WOO40112.1"/>
    </source>
</evidence>
<dbReference type="InterPro" id="IPR015890">
    <property type="entry name" value="Chorismate_C"/>
</dbReference>
<evidence type="ECO:0000259" key="6">
    <source>
        <dbReference type="Pfam" id="PF00425"/>
    </source>
</evidence>
<feature type="domain" description="Chorismate-utilising enzyme C-terminal" evidence="6">
    <location>
        <begin position="209"/>
        <end position="462"/>
    </location>
</feature>
<gene>
    <name evidence="7" type="ORF">RZN69_15940</name>
</gene>
<dbReference type="PANTHER" id="PTHR42839">
    <property type="entry name" value="ISOCHORISMATE SYNTHASE ENTC"/>
    <property type="match status" value="1"/>
</dbReference>
<accession>A0AAQ3QUT0</accession>
<protein>
    <recommendedName>
        <fullName evidence="3">isochorismate synthase</fullName>
        <ecNumber evidence="3">5.4.4.2</ecNumber>
    </recommendedName>
    <alternativeName>
        <fullName evidence="5">Isochorismate mutase</fullName>
    </alternativeName>
</protein>
<proteinExistence type="inferred from homology"/>
<dbReference type="InterPro" id="IPR019999">
    <property type="entry name" value="Anth_synth_I-like"/>
</dbReference>
<evidence type="ECO:0000256" key="1">
    <source>
        <dbReference type="ARBA" id="ARBA00000799"/>
    </source>
</evidence>
<dbReference type="Proteomes" id="UP001304300">
    <property type="component" value="Chromosome"/>
</dbReference>
<reference evidence="7 8" key="1">
    <citation type="submission" date="2023-10" db="EMBL/GenBank/DDBJ databases">
        <title>Rubellicoccus peritrichatus gen. nov., sp. nov., isolated from an algae of coral reef tank.</title>
        <authorList>
            <person name="Luo J."/>
        </authorList>
    </citation>
    <scope>NUCLEOTIDE SEQUENCE [LARGE SCALE GENOMIC DNA]</scope>
    <source>
        <strain evidence="7 8">CR14</strain>
    </source>
</reference>
<evidence type="ECO:0000256" key="2">
    <source>
        <dbReference type="ARBA" id="ARBA00005297"/>
    </source>
</evidence>
<dbReference type="KEGG" id="puo:RZN69_15940"/>
<evidence type="ECO:0000313" key="8">
    <source>
        <dbReference type="Proteomes" id="UP001304300"/>
    </source>
</evidence>
<dbReference type="InterPro" id="IPR004561">
    <property type="entry name" value="IsoChor_synthase"/>
</dbReference>
<dbReference type="PRINTS" id="PR00095">
    <property type="entry name" value="ANTSNTHASEI"/>
</dbReference>
<dbReference type="SUPFAM" id="SSF56322">
    <property type="entry name" value="ADC synthase"/>
    <property type="match status" value="1"/>
</dbReference>
<organism evidence="7 8">
    <name type="scientific">Rubellicoccus peritrichatus</name>
    <dbReference type="NCBI Taxonomy" id="3080537"/>
    <lineage>
        <taxon>Bacteria</taxon>
        <taxon>Pseudomonadati</taxon>
        <taxon>Verrucomicrobiota</taxon>
        <taxon>Opitutia</taxon>
        <taxon>Puniceicoccales</taxon>
        <taxon>Cerasicoccaceae</taxon>
        <taxon>Rubellicoccus</taxon>
    </lineage>
</organism>
<evidence type="ECO:0000256" key="3">
    <source>
        <dbReference type="ARBA" id="ARBA00012824"/>
    </source>
</evidence>